<dbReference type="InterPro" id="IPR025875">
    <property type="entry name" value="Leu-rich_rpt_4"/>
</dbReference>
<name>A0ABP1H8G0_9EUKA</name>
<gene>
    <name evidence="3" type="ORF">HINF_LOCUS9811</name>
</gene>
<evidence type="ECO:0000256" key="2">
    <source>
        <dbReference type="ARBA" id="ARBA00022737"/>
    </source>
</evidence>
<dbReference type="EMBL" id="CAXDID020000021">
    <property type="protein sequence ID" value="CAL5987275.1"/>
    <property type="molecule type" value="Genomic_DNA"/>
</dbReference>
<accession>A0ABP1H8G0</accession>
<evidence type="ECO:0000256" key="1">
    <source>
        <dbReference type="ARBA" id="ARBA00022614"/>
    </source>
</evidence>
<dbReference type="SUPFAM" id="SSF52058">
    <property type="entry name" value="L domain-like"/>
    <property type="match status" value="1"/>
</dbReference>
<evidence type="ECO:0000313" key="3">
    <source>
        <dbReference type="EMBL" id="CAL5987275.1"/>
    </source>
</evidence>
<keyword evidence="2" id="KW-0677">Repeat</keyword>
<dbReference type="InterPro" id="IPR032675">
    <property type="entry name" value="LRR_dom_sf"/>
</dbReference>
<comment type="caution">
    <text evidence="3">The sequence shown here is derived from an EMBL/GenBank/DDBJ whole genome shotgun (WGS) entry which is preliminary data.</text>
</comment>
<proteinExistence type="predicted"/>
<protein>
    <submittedName>
        <fullName evidence="3">Leucine_rich repeat 4</fullName>
    </submittedName>
</protein>
<sequence length="141" mass="16338">MKNCLPNKYQRDKAKQNAYNILMNQKYQKNIENGCLEINSCEQLRNLTFINKFNVWKLSIDQCPDVEPELSNNNIRELAIQCCQLLTIDGLVLKNLEVLNVSGNKIGIIKKINGFKRLKYLNLSGMQSKSVIQILWKISYN</sequence>
<reference evidence="3 4" key="1">
    <citation type="submission" date="2024-07" db="EMBL/GenBank/DDBJ databases">
        <authorList>
            <person name="Akdeniz Z."/>
        </authorList>
    </citation>
    <scope>NUCLEOTIDE SEQUENCE [LARGE SCALE GENOMIC DNA]</scope>
</reference>
<keyword evidence="4" id="KW-1185">Reference proteome</keyword>
<dbReference type="Proteomes" id="UP001642409">
    <property type="component" value="Unassembled WGS sequence"/>
</dbReference>
<dbReference type="Pfam" id="PF12799">
    <property type="entry name" value="LRR_4"/>
    <property type="match status" value="1"/>
</dbReference>
<keyword evidence="1" id="KW-0433">Leucine-rich repeat</keyword>
<organism evidence="3 4">
    <name type="scientific">Hexamita inflata</name>
    <dbReference type="NCBI Taxonomy" id="28002"/>
    <lineage>
        <taxon>Eukaryota</taxon>
        <taxon>Metamonada</taxon>
        <taxon>Diplomonadida</taxon>
        <taxon>Hexamitidae</taxon>
        <taxon>Hexamitinae</taxon>
        <taxon>Hexamita</taxon>
    </lineage>
</organism>
<dbReference type="Gene3D" id="3.80.10.10">
    <property type="entry name" value="Ribonuclease Inhibitor"/>
    <property type="match status" value="1"/>
</dbReference>
<evidence type="ECO:0000313" key="4">
    <source>
        <dbReference type="Proteomes" id="UP001642409"/>
    </source>
</evidence>